<name>A0A9D1YNX9_9FIRM</name>
<dbReference type="Pfam" id="PF10050">
    <property type="entry name" value="DUF2284"/>
    <property type="match status" value="1"/>
</dbReference>
<organism evidence="1 2">
    <name type="scientific">Candidatus Eisenbergiella pullistercoris</name>
    <dbReference type="NCBI Taxonomy" id="2838555"/>
    <lineage>
        <taxon>Bacteria</taxon>
        <taxon>Bacillati</taxon>
        <taxon>Bacillota</taxon>
        <taxon>Clostridia</taxon>
        <taxon>Lachnospirales</taxon>
        <taxon>Lachnospiraceae</taxon>
        <taxon>Eisenbergiella</taxon>
    </lineage>
</organism>
<evidence type="ECO:0000313" key="1">
    <source>
        <dbReference type="EMBL" id="HIY60042.1"/>
    </source>
</evidence>
<dbReference type="AlphaFoldDB" id="A0A9D1YNX9"/>
<reference evidence="1" key="1">
    <citation type="journal article" date="2021" name="PeerJ">
        <title>Extensive microbial diversity within the chicken gut microbiome revealed by metagenomics and culture.</title>
        <authorList>
            <person name="Gilroy R."/>
            <person name="Ravi A."/>
            <person name="Getino M."/>
            <person name="Pursley I."/>
            <person name="Horton D.L."/>
            <person name="Alikhan N.F."/>
            <person name="Baker D."/>
            <person name="Gharbi K."/>
            <person name="Hall N."/>
            <person name="Watson M."/>
            <person name="Adriaenssens E.M."/>
            <person name="Foster-Nyarko E."/>
            <person name="Jarju S."/>
            <person name="Secka A."/>
            <person name="Antonio M."/>
            <person name="Oren A."/>
            <person name="Chaudhuri R.R."/>
            <person name="La Ragione R."/>
            <person name="Hildebrand F."/>
            <person name="Pallen M.J."/>
        </authorList>
    </citation>
    <scope>NUCLEOTIDE SEQUENCE</scope>
    <source>
        <strain evidence="1">ChiSxjej3B15-24422</strain>
    </source>
</reference>
<dbReference type="InterPro" id="IPR019271">
    <property type="entry name" value="DUF2284_metal-binding"/>
</dbReference>
<evidence type="ECO:0000313" key="2">
    <source>
        <dbReference type="Proteomes" id="UP000824007"/>
    </source>
</evidence>
<dbReference type="EMBL" id="DXDD01000066">
    <property type="protein sequence ID" value="HIY60042.1"/>
    <property type="molecule type" value="Genomic_DNA"/>
</dbReference>
<dbReference type="Proteomes" id="UP000824007">
    <property type="component" value="Unassembled WGS sequence"/>
</dbReference>
<comment type="caution">
    <text evidence="1">The sequence shown here is derived from an EMBL/GenBank/DDBJ whole genome shotgun (WGS) entry which is preliminary data.</text>
</comment>
<proteinExistence type="predicted"/>
<protein>
    <submittedName>
        <fullName evidence="1">DUF2284 domain-containing protein</fullName>
    </submittedName>
</protein>
<accession>A0A9D1YNX9</accession>
<gene>
    <name evidence="1" type="ORF">H9831_05090</name>
</gene>
<sequence>MMELLRRKALELGAFRAEVLDVSRVSLDASFRSLCESNACGNYGRNYMCPPDAGGIEELMEEIRSYDCLMVYQTVGELEDSYDFEGMMEAGKRHNELAQKLRAFTRERRKERQDGPESETVCPEEPEGASFLHLGAGGCRVCSVCAKVTGEPCRHPDMAMRSLETYGINVSLLAQEAGMRYINGQNTVTYFGAVFMRGGRPQEPEKERR</sequence>
<reference evidence="1" key="2">
    <citation type="submission" date="2021-04" db="EMBL/GenBank/DDBJ databases">
        <authorList>
            <person name="Gilroy R."/>
        </authorList>
    </citation>
    <scope>NUCLEOTIDE SEQUENCE</scope>
    <source>
        <strain evidence="1">ChiSxjej3B15-24422</strain>
    </source>
</reference>